<dbReference type="OrthoDB" id="2823490at2759"/>
<dbReference type="Proteomes" id="UP000070700">
    <property type="component" value="Unassembled WGS sequence"/>
</dbReference>
<proteinExistence type="predicted"/>
<accession>A0A194X841</accession>
<dbReference type="GeneID" id="28828187"/>
<gene>
    <name evidence="1" type="ORF">LY89DRAFT_719036</name>
</gene>
<organism evidence="1 2">
    <name type="scientific">Mollisia scopiformis</name>
    <name type="common">Conifer needle endophyte fungus</name>
    <name type="synonym">Phialocephala scopiformis</name>
    <dbReference type="NCBI Taxonomy" id="149040"/>
    <lineage>
        <taxon>Eukaryota</taxon>
        <taxon>Fungi</taxon>
        <taxon>Dikarya</taxon>
        <taxon>Ascomycota</taxon>
        <taxon>Pezizomycotina</taxon>
        <taxon>Leotiomycetes</taxon>
        <taxon>Helotiales</taxon>
        <taxon>Mollisiaceae</taxon>
        <taxon>Mollisia</taxon>
    </lineage>
</organism>
<keyword evidence="2" id="KW-1185">Reference proteome</keyword>
<dbReference type="InParanoid" id="A0A194X841"/>
<dbReference type="RefSeq" id="XP_018070634.1">
    <property type="nucleotide sequence ID" value="XM_018218461.1"/>
</dbReference>
<evidence type="ECO:0000313" key="1">
    <source>
        <dbReference type="EMBL" id="KUJ16279.1"/>
    </source>
</evidence>
<reference evidence="1 2" key="1">
    <citation type="submission" date="2015-10" db="EMBL/GenBank/DDBJ databases">
        <title>Full genome of DAOMC 229536 Phialocephala scopiformis, a fungal endophyte of spruce producing the potent anti-insectan compound rugulosin.</title>
        <authorList>
            <consortium name="DOE Joint Genome Institute"/>
            <person name="Walker A.K."/>
            <person name="Frasz S.L."/>
            <person name="Seifert K.A."/>
            <person name="Miller J.D."/>
            <person name="Mondo S.J."/>
            <person name="Labutti K."/>
            <person name="Lipzen A."/>
            <person name="Dockter R."/>
            <person name="Kennedy M."/>
            <person name="Grigoriev I.V."/>
            <person name="Spatafora J.W."/>
        </authorList>
    </citation>
    <scope>NUCLEOTIDE SEQUENCE [LARGE SCALE GENOMIC DNA]</scope>
    <source>
        <strain evidence="1 2">CBS 120377</strain>
    </source>
</reference>
<evidence type="ECO:0000313" key="2">
    <source>
        <dbReference type="Proteomes" id="UP000070700"/>
    </source>
</evidence>
<sequence length="417" mass="47718">MRGKGKASILLKLPGNEIGIEFHVFEVVMVQAQNVPLIPRSFEHTSETLQYLAEHIDMDHQRTLLGLPLELRRAILDFVYPSSYQKYPAPRIPFNKSQNIDYGQFPTYTLNFGWLVHYHNTILFEQYPTLGVNHILKAETLQLIKLYQQKETYEVDLMLVNDSELWVTCLSVPILINRLEKLRITVRNAGFVGGLKDHEHEIWRLPPLIDPSAADKSPQFRRALSDILLDLLQRGRGSTALSGRAITVKELTIDVRRVSVVAPYNNSSRACFPGTPYNQLCAMRRTMRWNEVFLNPQDILDPVVYHMDACLVRHGVRREDGHAVIPTIFECIGDIAVLENGEEKTRYQLETYLSGLTYVHNRMIMTSEFVTLNGLRDPESIGVDINITQKKFDGWKTRTKAARSARKLTVSKEAITS</sequence>
<name>A0A194X841_MOLSC</name>
<dbReference type="KEGG" id="psco:LY89DRAFT_719036"/>
<dbReference type="EMBL" id="KQ947416">
    <property type="protein sequence ID" value="KUJ16279.1"/>
    <property type="molecule type" value="Genomic_DNA"/>
</dbReference>
<protein>
    <submittedName>
        <fullName evidence="1">Uncharacterized protein</fullName>
    </submittedName>
</protein>
<dbReference type="AlphaFoldDB" id="A0A194X841"/>